<proteinExistence type="predicted"/>
<organism evidence="1 2">
    <name type="scientific">Candidatus Macondimonas diazotrophica</name>
    <dbReference type="NCBI Taxonomy" id="2305248"/>
    <lineage>
        <taxon>Bacteria</taxon>
        <taxon>Pseudomonadati</taxon>
        <taxon>Pseudomonadota</taxon>
        <taxon>Gammaproteobacteria</taxon>
        <taxon>Chromatiales</taxon>
        <taxon>Ectothiorhodospiraceae</taxon>
        <taxon>Candidatus Macondimonas</taxon>
    </lineage>
</organism>
<reference evidence="1 2" key="1">
    <citation type="journal article" date="2019" name="ISME J.">
        <title>Candidatus Macondimonas diazotrophica, a novel gammaproteobacterial genus dominating crude-oil-contaminated coastal sediments.</title>
        <authorList>
            <person name="Karthikeyan S."/>
            <person name="Konstantinidis K."/>
        </authorList>
    </citation>
    <scope>NUCLEOTIDE SEQUENCE [LARGE SCALE GENOMIC DNA]</scope>
    <source>
        <strain evidence="1 2">KTK01</strain>
    </source>
</reference>
<dbReference type="InterPro" id="IPR010144">
    <property type="entry name" value="CRISPR-assoc_prot_Csd1-typ"/>
</dbReference>
<dbReference type="Pfam" id="PF09709">
    <property type="entry name" value="Cas_Csd1"/>
    <property type="match status" value="1"/>
</dbReference>
<evidence type="ECO:0000313" key="1">
    <source>
        <dbReference type="EMBL" id="TFZ83352.1"/>
    </source>
</evidence>
<dbReference type="Proteomes" id="UP000297890">
    <property type="component" value="Unassembled WGS sequence"/>
</dbReference>
<dbReference type="CDD" id="cd09757">
    <property type="entry name" value="Cas8c_I-C"/>
    <property type="match status" value="1"/>
</dbReference>
<accession>A0A4Z0FC98</accession>
<comment type="caution">
    <text evidence="1">The sequence shown here is derived from an EMBL/GenBank/DDBJ whole genome shotgun (WGS) entry which is preliminary data.</text>
</comment>
<gene>
    <name evidence="1" type="primary">cas8c</name>
    <name evidence="1" type="ORF">E4680_04690</name>
</gene>
<evidence type="ECO:0000313" key="2">
    <source>
        <dbReference type="Proteomes" id="UP000297890"/>
    </source>
</evidence>
<protein>
    <submittedName>
        <fullName evidence="1">Type I-C CRISPR-associated protein Cas8c/Csd1</fullName>
    </submittedName>
</protein>
<dbReference type="NCBIfam" id="TIGR01863">
    <property type="entry name" value="cas_Csd1"/>
    <property type="match status" value="1"/>
</dbReference>
<dbReference type="EMBL" id="SRIO01000004">
    <property type="protein sequence ID" value="TFZ83352.1"/>
    <property type="molecule type" value="Genomic_DNA"/>
</dbReference>
<dbReference type="AlphaFoldDB" id="A0A4Z0FC98"/>
<dbReference type="RefSeq" id="WP_135281232.1">
    <property type="nucleotide sequence ID" value="NZ_SRIO01000004.1"/>
</dbReference>
<keyword evidence="2" id="KW-1185">Reference proteome</keyword>
<name>A0A4Z0FC98_9GAMM</name>
<sequence>MILQALADYYRRKQADPDPAGRLPAYGFEEKEIPFILEIDGEGRLVQILDTRSGEGKKKTAQRFLVPKAVKKTSGVAANLLWDTAEYVLGIDTRGKPERVAAQHAAFRARIDALPAEAQADAGIVAVRAFLDGIDIDALATSPVWEEIKVTNPLLSLRRHGDVELVCQRPAVTVLAGDEPEDEATVICLVSGEQAAPERLHAAIKGVWGAQSSGANIVSFNLDAFNSYGKSQGANAPVGKAAAFAYTTALNHLLAKGSSQRIQVGDTSTVFWAEVPHELETALPDLFGEPPKDDPDRGTDALRALYRAVETGRFAVGSDDTRFYVLGLAPNAARIAVRFWDTAPAIELARRIRRHFDDIAVARSPRDPEHLSLFRLLTATAVQGKADNIPPNLGGEVMRAILEGLPYPATLLNAAVQRCRAEQQVSYPRAAAIKGWLNRDHRRRHSDLPLDHSEFKENLDMDQTDVPYRLGRMFAVLERIQEEAAKPRKLNSTIRDRYFGAASTAPVAVFMTLLRLKVSHAKQLAPEYAGYFERLLGEICGTVAEPKVSDFPRQLSLPDQGRFALGYYHQRQSFFTKRAAESTESEATQGEPA</sequence>
<dbReference type="OrthoDB" id="9778918at2"/>